<dbReference type="InterPro" id="IPR036187">
    <property type="entry name" value="DNA_mismatch_repair_MutS_sf"/>
</dbReference>
<dbReference type="GO" id="GO:0005524">
    <property type="term" value="F:ATP binding"/>
    <property type="evidence" value="ECO:0007669"/>
    <property type="project" value="UniProtKB-UniRule"/>
</dbReference>
<feature type="compositionally biased region" description="Acidic residues" evidence="7">
    <location>
        <begin position="231"/>
        <end position="240"/>
    </location>
</feature>
<dbReference type="SUPFAM" id="SSF55271">
    <property type="entry name" value="DNA repair protein MutS, domain I"/>
    <property type="match status" value="1"/>
</dbReference>
<evidence type="ECO:0000256" key="7">
    <source>
        <dbReference type="SAM" id="MobiDB-lite"/>
    </source>
</evidence>
<dbReference type="Gene3D" id="1.10.1420.10">
    <property type="match status" value="2"/>
</dbReference>
<dbReference type="PIRSF" id="PIRSF037677">
    <property type="entry name" value="DNA_mis_repair_Msh6"/>
    <property type="match status" value="1"/>
</dbReference>
<dbReference type="Gene3D" id="3.30.420.110">
    <property type="entry name" value="MutS, connector domain"/>
    <property type="match status" value="1"/>
</dbReference>
<dbReference type="GO" id="GO:0140664">
    <property type="term" value="F:ATP-dependent DNA damage sensor activity"/>
    <property type="evidence" value="ECO:0007669"/>
    <property type="project" value="InterPro"/>
</dbReference>
<feature type="compositionally biased region" description="Low complexity" evidence="7">
    <location>
        <begin position="73"/>
        <end position="84"/>
    </location>
</feature>
<dbReference type="EMBL" id="JAFCMP010000557">
    <property type="protein sequence ID" value="KAG5174932.1"/>
    <property type="molecule type" value="Genomic_DNA"/>
</dbReference>
<dbReference type="Pfam" id="PF00488">
    <property type="entry name" value="MutS_V"/>
    <property type="match status" value="2"/>
</dbReference>
<keyword evidence="6" id="KW-0234">DNA repair</keyword>
<comment type="caution">
    <text evidence="9">The sequence shown here is derived from an EMBL/GenBank/DDBJ whole genome shotgun (WGS) entry which is preliminary data.</text>
</comment>
<keyword evidence="10" id="KW-1185">Reference proteome</keyword>
<evidence type="ECO:0000256" key="4">
    <source>
        <dbReference type="ARBA" id="ARBA00022840"/>
    </source>
</evidence>
<feature type="compositionally biased region" description="Low complexity" evidence="7">
    <location>
        <begin position="1705"/>
        <end position="1714"/>
    </location>
</feature>
<dbReference type="Proteomes" id="UP000664859">
    <property type="component" value="Unassembled WGS sequence"/>
</dbReference>
<feature type="region of interest" description="Disordered" evidence="7">
    <location>
        <begin position="184"/>
        <end position="419"/>
    </location>
</feature>
<proteinExistence type="inferred from homology"/>
<dbReference type="PANTHER" id="PTHR11361">
    <property type="entry name" value="DNA MISMATCH REPAIR PROTEIN MUTS FAMILY MEMBER"/>
    <property type="match status" value="1"/>
</dbReference>
<dbReference type="SMART" id="SM00534">
    <property type="entry name" value="MUTSac"/>
    <property type="match status" value="1"/>
</dbReference>
<accession>A0A835YGI1</accession>
<evidence type="ECO:0000313" key="9">
    <source>
        <dbReference type="EMBL" id="KAG5174932.1"/>
    </source>
</evidence>
<evidence type="ECO:0000259" key="8">
    <source>
        <dbReference type="PROSITE" id="PS00486"/>
    </source>
</evidence>
<feature type="compositionally biased region" description="Acidic residues" evidence="7">
    <location>
        <begin position="268"/>
        <end position="304"/>
    </location>
</feature>
<comment type="function">
    <text evidence="6">Component of the post-replicative DNA mismatch repair system (MMR).</text>
</comment>
<dbReference type="InterPro" id="IPR007695">
    <property type="entry name" value="DNA_mismatch_repair_MutS-lik_N"/>
</dbReference>
<feature type="compositionally biased region" description="Low complexity" evidence="7">
    <location>
        <begin position="355"/>
        <end position="403"/>
    </location>
</feature>
<gene>
    <name evidence="9" type="ORF">JKP88DRAFT_339943</name>
</gene>
<dbReference type="GO" id="GO:0032301">
    <property type="term" value="C:MutSalpha complex"/>
    <property type="evidence" value="ECO:0007669"/>
    <property type="project" value="TreeGrafter"/>
</dbReference>
<name>A0A835YGI1_9STRA</name>
<comment type="similarity">
    <text evidence="1 6">Belongs to the DNA mismatch repair MutS family.</text>
</comment>
<organism evidence="9 10">
    <name type="scientific">Tribonema minus</name>
    <dbReference type="NCBI Taxonomy" id="303371"/>
    <lineage>
        <taxon>Eukaryota</taxon>
        <taxon>Sar</taxon>
        <taxon>Stramenopiles</taxon>
        <taxon>Ochrophyta</taxon>
        <taxon>PX clade</taxon>
        <taxon>Xanthophyceae</taxon>
        <taxon>Tribonematales</taxon>
        <taxon>Tribonemataceae</taxon>
        <taxon>Tribonema</taxon>
    </lineage>
</organism>
<evidence type="ECO:0000256" key="1">
    <source>
        <dbReference type="ARBA" id="ARBA00006271"/>
    </source>
</evidence>
<keyword evidence="5 6" id="KW-0238">DNA-binding</keyword>
<dbReference type="GO" id="GO:0030983">
    <property type="term" value="F:mismatched DNA binding"/>
    <property type="evidence" value="ECO:0007669"/>
    <property type="project" value="UniProtKB-UniRule"/>
</dbReference>
<dbReference type="Pfam" id="PF05190">
    <property type="entry name" value="MutS_IV"/>
    <property type="match status" value="1"/>
</dbReference>
<dbReference type="Gene3D" id="3.40.50.300">
    <property type="entry name" value="P-loop containing nucleotide triphosphate hydrolases"/>
    <property type="match status" value="2"/>
</dbReference>
<feature type="compositionally biased region" description="Low complexity" evidence="7">
    <location>
        <begin position="245"/>
        <end position="258"/>
    </location>
</feature>
<dbReference type="Pfam" id="PF05192">
    <property type="entry name" value="MutS_III"/>
    <property type="match status" value="1"/>
</dbReference>
<keyword evidence="3 6" id="KW-0227">DNA damage</keyword>
<keyword evidence="2 6" id="KW-0547">Nucleotide-binding</keyword>
<evidence type="ECO:0000256" key="3">
    <source>
        <dbReference type="ARBA" id="ARBA00022763"/>
    </source>
</evidence>
<dbReference type="Gene3D" id="2.30.30.140">
    <property type="match status" value="1"/>
</dbReference>
<evidence type="ECO:0000313" key="10">
    <source>
        <dbReference type="Proteomes" id="UP000664859"/>
    </source>
</evidence>
<dbReference type="GO" id="GO:0006298">
    <property type="term" value="P:mismatch repair"/>
    <property type="evidence" value="ECO:0007669"/>
    <property type="project" value="InterPro"/>
</dbReference>
<dbReference type="InterPro" id="IPR000432">
    <property type="entry name" value="DNA_mismatch_repair_MutS_C"/>
</dbReference>
<dbReference type="InterPro" id="IPR017261">
    <property type="entry name" value="DNA_mismatch_repair_MutS/MSH"/>
</dbReference>
<dbReference type="InterPro" id="IPR036678">
    <property type="entry name" value="MutS_con_dom_sf"/>
</dbReference>
<feature type="compositionally biased region" description="Low complexity" evidence="7">
    <location>
        <begin position="212"/>
        <end position="221"/>
    </location>
</feature>
<dbReference type="InterPro" id="IPR007696">
    <property type="entry name" value="DNA_mismatch_repair_MutS_core"/>
</dbReference>
<feature type="domain" description="DNA mismatch repair proteins mutS family" evidence="8">
    <location>
        <begin position="1483"/>
        <end position="1499"/>
    </location>
</feature>
<dbReference type="SUPFAM" id="SSF48334">
    <property type="entry name" value="DNA repair protein MutS, domain III"/>
    <property type="match status" value="1"/>
</dbReference>
<dbReference type="Gene3D" id="3.40.1170.10">
    <property type="entry name" value="DNA repair protein MutS, domain I"/>
    <property type="match status" value="1"/>
</dbReference>
<evidence type="ECO:0000256" key="6">
    <source>
        <dbReference type="PIRNR" id="PIRNR037677"/>
    </source>
</evidence>
<feature type="region of interest" description="Disordered" evidence="7">
    <location>
        <begin position="1694"/>
        <end position="1714"/>
    </location>
</feature>
<reference evidence="9" key="1">
    <citation type="submission" date="2021-02" db="EMBL/GenBank/DDBJ databases">
        <title>First Annotated Genome of the Yellow-green Alga Tribonema minus.</title>
        <authorList>
            <person name="Mahan K.M."/>
        </authorList>
    </citation>
    <scope>NUCLEOTIDE SEQUENCE</scope>
    <source>
        <strain evidence="9">UTEX B ZZ1240</strain>
    </source>
</reference>
<dbReference type="OrthoDB" id="10252754at2759"/>
<protein>
    <recommendedName>
        <fullName evidence="6">DNA mismatch repair protein</fullName>
    </recommendedName>
</protein>
<dbReference type="SUPFAM" id="SSF52540">
    <property type="entry name" value="P-loop containing nucleoside triphosphate hydrolases"/>
    <property type="match status" value="2"/>
</dbReference>
<feature type="domain" description="DNA mismatch repair proteins mutS family" evidence="8">
    <location>
        <begin position="1508"/>
        <end position="1524"/>
    </location>
</feature>
<dbReference type="InterPro" id="IPR045076">
    <property type="entry name" value="MutS"/>
</dbReference>
<dbReference type="InterPro" id="IPR016151">
    <property type="entry name" value="DNA_mismatch_repair_MutS_N"/>
</dbReference>
<feature type="compositionally biased region" description="Low complexity" evidence="7">
    <location>
        <begin position="49"/>
        <end position="59"/>
    </location>
</feature>
<dbReference type="Pfam" id="PF01624">
    <property type="entry name" value="MutS_I"/>
    <property type="match status" value="2"/>
</dbReference>
<dbReference type="PROSITE" id="PS00486">
    <property type="entry name" value="DNA_MISMATCH_REPAIR_2"/>
    <property type="match status" value="2"/>
</dbReference>
<dbReference type="FunFam" id="1.10.1420.10:FF:000005">
    <property type="entry name" value="DNA mismatch repair protein"/>
    <property type="match status" value="1"/>
</dbReference>
<evidence type="ECO:0000256" key="5">
    <source>
        <dbReference type="ARBA" id="ARBA00023125"/>
    </source>
</evidence>
<evidence type="ECO:0000256" key="2">
    <source>
        <dbReference type="ARBA" id="ARBA00022741"/>
    </source>
</evidence>
<feature type="region of interest" description="Disordered" evidence="7">
    <location>
        <begin position="1"/>
        <end position="138"/>
    </location>
</feature>
<dbReference type="InterPro" id="IPR007861">
    <property type="entry name" value="DNA_mismatch_repair_MutS_clamp"/>
</dbReference>
<sequence>MSSRKSSGGGGKGKAPPAKMPGQSSLFTFFTKAPSSAASTDSGGGGGAAAPSRAAADSKPAPKDSFKSPPPSKSSAAATKTPSAGGATRTPSNSGGGSGGLKAPSSISPADSKLASDPRAAEAPSKSDSGKALACATPGGDLVGKAIEVWWPDEKCWNGGVVAAFDAASGKHTVDYAGGDTERVLLDKERWRPQQQQQPTPLAASAPKREAPATGSSGGSSARKRARRLDDSEEEWDQDEVASMRAAPEAATPAAKAAAPKRRAVIADDSEGDDDDWVVDDADEVEAEEDDEEDFDAESGDDGEEKAAAATRKRKGKDGGGGKAGKPGKRLRKGGAYAITETKTPSAAAKKKPAAKAQATASAPRANGKAPSASKSPPSTNGKSAAAATPDAAAAVAVEGGDASPAGRPRIELPEGVINTGGHLHHKMDFLKEGNRMDANRRKPDHPEYSPRTLYVPPGFKTKETAAMQQWWDLKSQNMDTVLFFKVGKFYELFHMDADGEKAHSGFPEISYGKFADTLVERGYRVARVEQTETPDMMKERNKTKAGPKDKVVKRELCSVLSRGTRTYCFLDSLSRAPDGAPGTAAPLLAIVERQLPQTSTPPAPMEVDGDEAAAEDEAGAADAAPAAVCEYGICLVDAATATFRLGQFADTAARPRLRTLLAQAPPAEASLVARANLIFARNSLSETTTHLLKCMVPNALLTQLIPGADYWGPEKTRKEITAAGYFKPNADTKGGEEHWPELLRAVVAGGADAELCLAAAGAAVAHLRRSLIDHDLAEPCLAAAGAAAAHLRRLLIDHDLVRDAPLTARLRSVKTATVPCPFTWLTSSMSDARDPLCRFEAYIPPDETLGDDRGDDSAAQQEGGGWQAAAQAAQQQGQKNMVLDGVALANLDVFRNSYDGSERGTLWSLPHAPPHTRSAAAAAAAAGPAAARSYDGSERGTLWSLVNRCSTPFGRRLLREWLCRPLLSADAIGLRLDAVEDLITALSPEADALRRKLKGLPDIERLLSRVHSMASLHRATRHPDSRAVMYELDRYGRRKIGDFCYVLDGLEAAAAVPALLREGGGDGPSAELLRRYLLLELLRRYLLLEVGAAAYSSRSIEADGGSFPDMADAIAWFRGAFDAEEAKKARTIKPRAGVDEAYDAAKRDIARIEGELEAHLQQIRKELRCSTAKWVHAAKERFQVELPENMAVPREFDLRSKRKLPEITAVLREFDLRSKRKGFRRFWTPYIARKLGELAEADAALEDGQRISVKNDAMRRLFAKFDAHRDLWAQAVTCLAHVDALLALAAVSGSPGYCRPAFREGAEPFMRLQQARHPCIAQTYQARHPCMAQTFQQAGRPSVAQTFQGAVGRCICNAARRPVHAADREAAAHMCDGIAPPVGVEFIPNDTALGPDPSAAAAGDSSEAHRLLMLSGPNMGGKSTLLRQTCLVAIMAQSAELTPVDRIFTRVGASDRILAGQSTFFVELSETAAILHHATPRSLVILDELGRGTSTFDGTAIAHAVVSLVILDELGRGTSTFDGTAIAHAVVSGTSAFDGTAMPWSGEAFLVNKARCLSLFATHYHSLVEDWGTHPQVKNAHMGCIVDGEGEAQRVTFLYTLTDGACPKSFGINVARLARLPHQVLVTAERKSHAFEAALQQQQAQHRASAGSADAAASDVASKLLALLEAAESDPATAGESIKALWVQACGGAKSGSDGGSGSGEAADSMPIS</sequence>
<feature type="region of interest" description="Disordered" evidence="7">
    <location>
        <begin position="847"/>
        <end position="874"/>
    </location>
</feature>
<dbReference type="InterPro" id="IPR027417">
    <property type="entry name" value="P-loop_NTPase"/>
</dbReference>
<dbReference type="SMART" id="SM00533">
    <property type="entry name" value="MUTSd"/>
    <property type="match status" value="1"/>
</dbReference>
<dbReference type="PANTHER" id="PTHR11361:SF148">
    <property type="entry name" value="DNA MISMATCH REPAIR PROTEIN MSH6"/>
    <property type="match status" value="1"/>
</dbReference>
<feature type="compositionally biased region" description="Gly residues" evidence="7">
    <location>
        <begin position="1694"/>
        <end position="1704"/>
    </location>
</feature>
<keyword evidence="4 6" id="KW-0067">ATP-binding</keyword>
<dbReference type="CDD" id="cd20404">
    <property type="entry name" value="Tudor_Agenet_AtEML-like"/>
    <property type="match status" value="1"/>
</dbReference>